<protein>
    <submittedName>
        <fullName evidence="2">Uncharacterized protein</fullName>
    </submittedName>
</protein>
<organism evidence="2 3">
    <name type="scientific">Legionella massiliensis</name>
    <dbReference type="NCBI Taxonomy" id="1034943"/>
    <lineage>
        <taxon>Bacteria</taxon>
        <taxon>Pseudomonadati</taxon>
        <taxon>Pseudomonadota</taxon>
        <taxon>Gammaproteobacteria</taxon>
        <taxon>Legionellales</taxon>
        <taxon>Legionellaceae</taxon>
        <taxon>Legionella</taxon>
    </lineage>
</organism>
<evidence type="ECO:0000313" key="2">
    <source>
        <dbReference type="EMBL" id="CDZ79128.1"/>
    </source>
</evidence>
<feature type="region of interest" description="Disordered" evidence="1">
    <location>
        <begin position="1"/>
        <end position="20"/>
    </location>
</feature>
<dbReference type="EMBL" id="CCSB01000004">
    <property type="protein sequence ID" value="CDZ79128.1"/>
    <property type="molecule type" value="Genomic_DNA"/>
</dbReference>
<keyword evidence="3" id="KW-1185">Reference proteome</keyword>
<gene>
    <name evidence="2" type="ORF">BN59_03445</name>
</gene>
<feature type="compositionally biased region" description="Low complexity" evidence="1">
    <location>
        <begin position="9"/>
        <end position="18"/>
    </location>
</feature>
<name>A0A078L5C3_9GAMM</name>
<evidence type="ECO:0000256" key="1">
    <source>
        <dbReference type="SAM" id="MobiDB-lite"/>
    </source>
</evidence>
<reference evidence="2 3" key="1">
    <citation type="submission" date="2014-06" db="EMBL/GenBank/DDBJ databases">
        <authorList>
            <person name="Urmite Genomes Urmite Genomes"/>
        </authorList>
    </citation>
    <scope>NUCLEOTIDE SEQUENCE [LARGE SCALE GENOMIC DNA]</scope>
</reference>
<accession>A0A078L5C3</accession>
<dbReference type="Proteomes" id="UP000044071">
    <property type="component" value="Unassembled WGS sequence"/>
</dbReference>
<dbReference type="RefSeq" id="WP_044012287.1">
    <property type="nucleotide sequence ID" value="NZ_CCVW01000004.1"/>
</dbReference>
<dbReference type="AlphaFoldDB" id="A0A078L5C3"/>
<sequence length="149" mass="17241">MKRREDSSIIDSSNNQNNKRARIESEGQITTIGQFIDLLSNNYEALSAYTREARIQPDLLEGFLYNYNLSVYSIEILKKLADSLNQSECYIAVMHLYFEKACAVGSYELVAYILEHCENLVPEHHELRPYKELFLAYLAAKERAKNSIH</sequence>
<dbReference type="STRING" id="1034943.BN59_03445"/>
<proteinExistence type="predicted"/>
<evidence type="ECO:0000313" key="3">
    <source>
        <dbReference type="Proteomes" id="UP000044071"/>
    </source>
</evidence>